<dbReference type="PROSITE" id="PS51155">
    <property type="entry name" value="CHIT_BIND_RR_2"/>
    <property type="match status" value="1"/>
</dbReference>
<comment type="caution">
    <text evidence="4">The sequence shown here is derived from an EMBL/GenBank/DDBJ whole genome shotgun (WGS) entry which is preliminary data.</text>
</comment>
<dbReference type="GO" id="GO:0062129">
    <property type="term" value="C:chitin-based extracellular matrix"/>
    <property type="evidence" value="ECO:0007669"/>
    <property type="project" value="TreeGrafter"/>
</dbReference>
<feature type="signal peptide" evidence="3">
    <location>
        <begin position="1"/>
        <end position="25"/>
    </location>
</feature>
<dbReference type="InterPro" id="IPR000618">
    <property type="entry name" value="Insect_cuticle"/>
</dbReference>
<reference evidence="4 5" key="1">
    <citation type="submission" date="2016-03" db="EMBL/GenBank/DDBJ databases">
        <title>EvidentialGene: Evidence-directed Construction of Genes on Genomes.</title>
        <authorList>
            <person name="Gilbert D.G."/>
            <person name="Choi J.-H."/>
            <person name="Mockaitis K."/>
            <person name="Colbourne J."/>
            <person name="Pfrender M."/>
        </authorList>
    </citation>
    <scope>NUCLEOTIDE SEQUENCE [LARGE SCALE GENOMIC DNA]</scope>
    <source>
        <strain evidence="4 5">Xinb3</strain>
        <tissue evidence="4">Complete organism</tissue>
    </source>
</reference>
<name>A0A0P5HJP0_9CRUS</name>
<keyword evidence="5" id="KW-1185">Reference proteome</keyword>
<sequence length="142" mass="15462">MVSDIRQSSNMQVFIFALLVATVAAGSLPAYKKEPEITITSQSDVRNLDGSSQWSFAGSDGTTRDESQAQKQLPGYDKEVTSGNTNQGNTYYTSPEGQKITLSWVADEKGFQPKGDHLPTPPPIPEEIARVLPTLPKLAESY</sequence>
<dbReference type="AlphaFoldDB" id="A0A0P5HJP0"/>
<feature type="compositionally biased region" description="Polar residues" evidence="2">
    <location>
        <begin position="81"/>
        <end position="95"/>
    </location>
</feature>
<gene>
    <name evidence="4" type="ORF">APZ42_013866</name>
</gene>
<evidence type="ECO:0000256" key="3">
    <source>
        <dbReference type="SAM" id="SignalP"/>
    </source>
</evidence>
<feature type="compositionally biased region" description="Polar residues" evidence="2">
    <location>
        <begin position="42"/>
        <end position="56"/>
    </location>
</feature>
<dbReference type="GO" id="GO:0008010">
    <property type="term" value="F:structural constituent of chitin-based larval cuticle"/>
    <property type="evidence" value="ECO:0007669"/>
    <property type="project" value="TreeGrafter"/>
</dbReference>
<dbReference type="Pfam" id="PF00379">
    <property type="entry name" value="Chitin_bind_4"/>
    <property type="match status" value="1"/>
</dbReference>
<evidence type="ECO:0000313" key="5">
    <source>
        <dbReference type="Proteomes" id="UP000076858"/>
    </source>
</evidence>
<accession>A0A0P5HJP0</accession>
<keyword evidence="1" id="KW-0193">Cuticle</keyword>
<organism evidence="4 5">
    <name type="scientific">Daphnia magna</name>
    <dbReference type="NCBI Taxonomy" id="35525"/>
    <lineage>
        <taxon>Eukaryota</taxon>
        <taxon>Metazoa</taxon>
        <taxon>Ecdysozoa</taxon>
        <taxon>Arthropoda</taxon>
        <taxon>Crustacea</taxon>
        <taxon>Branchiopoda</taxon>
        <taxon>Diplostraca</taxon>
        <taxon>Cladocera</taxon>
        <taxon>Anomopoda</taxon>
        <taxon>Daphniidae</taxon>
        <taxon>Daphnia</taxon>
    </lineage>
</organism>
<dbReference type="OrthoDB" id="6630665at2759"/>
<evidence type="ECO:0000256" key="2">
    <source>
        <dbReference type="SAM" id="MobiDB-lite"/>
    </source>
</evidence>
<feature type="region of interest" description="Disordered" evidence="2">
    <location>
        <begin position="42"/>
        <end position="95"/>
    </location>
</feature>
<keyword evidence="3" id="KW-0732">Signal</keyword>
<dbReference type="PANTHER" id="PTHR10380">
    <property type="entry name" value="CUTICLE PROTEIN"/>
    <property type="match status" value="1"/>
</dbReference>
<evidence type="ECO:0000313" key="4">
    <source>
        <dbReference type="EMBL" id="KZS19639.1"/>
    </source>
</evidence>
<proteinExistence type="predicted"/>
<feature type="chain" id="PRO_5007981275" evidence="3">
    <location>
        <begin position="26"/>
        <end position="142"/>
    </location>
</feature>
<dbReference type="InterPro" id="IPR050468">
    <property type="entry name" value="Cuticle_Struct_Prot"/>
</dbReference>
<dbReference type="PANTHER" id="PTHR10380:SF173">
    <property type="entry name" value="CUTICULAR PROTEIN 47EF, ISOFORM C-RELATED"/>
    <property type="match status" value="1"/>
</dbReference>
<protein>
    <submittedName>
        <fullName evidence="4">Cuticular protein 78Cc</fullName>
    </submittedName>
</protein>
<dbReference type="EMBL" id="LRGB01000339">
    <property type="protein sequence ID" value="KZS19639.1"/>
    <property type="molecule type" value="Genomic_DNA"/>
</dbReference>
<evidence type="ECO:0000256" key="1">
    <source>
        <dbReference type="ARBA" id="ARBA00022460"/>
    </source>
</evidence>
<dbReference type="Proteomes" id="UP000076858">
    <property type="component" value="Unassembled WGS sequence"/>
</dbReference>